<gene>
    <name evidence="2" type="ORF">BDN70DRAFT_947259</name>
</gene>
<protein>
    <submittedName>
        <fullName evidence="2">Uncharacterized protein</fullName>
    </submittedName>
</protein>
<comment type="caution">
    <text evidence="2">The sequence shown here is derived from an EMBL/GenBank/DDBJ whole genome shotgun (WGS) entry which is preliminary data.</text>
</comment>
<organism evidence="2 3">
    <name type="scientific">Pholiota conissans</name>
    <dbReference type="NCBI Taxonomy" id="109636"/>
    <lineage>
        <taxon>Eukaryota</taxon>
        <taxon>Fungi</taxon>
        <taxon>Dikarya</taxon>
        <taxon>Basidiomycota</taxon>
        <taxon>Agaricomycotina</taxon>
        <taxon>Agaricomycetes</taxon>
        <taxon>Agaricomycetidae</taxon>
        <taxon>Agaricales</taxon>
        <taxon>Agaricineae</taxon>
        <taxon>Strophariaceae</taxon>
        <taxon>Pholiota</taxon>
    </lineage>
</organism>
<feature type="signal peptide" evidence="1">
    <location>
        <begin position="1"/>
        <end position="23"/>
    </location>
</feature>
<dbReference type="Proteomes" id="UP000807469">
    <property type="component" value="Unassembled WGS sequence"/>
</dbReference>
<keyword evidence="1" id="KW-0732">Signal</keyword>
<accession>A0A9P5YYI1</accession>
<name>A0A9P5YYI1_9AGAR</name>
<reference evidence="2" key="1">
    <citation type="submission" date="2020-11" db="EMBL/GenBank/DDBJ databases">
        <authorList>
            <consortium name="DOE Joint Genome Institute"/>
            <person name="Ahrendt S."/>
            <person name="Riley R."/>
            <person name="Andreopoulos W."/>
            <person name="Labutti K."/>
            <person name="Pangilinan J."/>
            <person name="Ruiz-Duenas F.J."/>
            <person name="Barrasa J.M."/>
            <person name="Sanchez-Garcia M."/>
            <person name="Camarero S."/>
            <person name="Miyauchi S."/>
            <person name="Serrano A."/>
            <person name="Linde D."/>
            <person name="Babiker R."/>
            <person name="Drula E."/>
            <person name="Ayuso-Fernandez I."/>
            <person name="Pacheco R."/>
            <person name="Padilla G."/>
            <person name="Ferreira P."/>
            <person name="Barriuso J."/>
            <person name="Kellner H."/>
            <person name="Castanera R."/>
            <person name="Alfaro M."/>
            <person name="Ramirez L."/>
            <person name="Pisabarro A.G."/>
            <person name="Kuo A."/>
            <person name="Tritt A."/>
            <person name="Lipzen A."/>
            <person name="He G."/>
            <person name="Yan M."/>
            <person name="Ng V."/>
            <person name="Cullen D."/>
            <person name="Martin F."/>
            <person name="Rosso M.-N."/>
            <person name="Henrissat B."/>
            <person name="Hibbett D."/>
            <person name="Martinez A.T."/>
            <person name="Grigoriev I.V."/>
        </authorList>
    </citation>
    <scope>NUCLEOTIDE SEQUENCE</scope>
    <source>
        <strain evidence="2">CIRM-BRFM 674</strain>
    </source>
</reference>
<sequence length="181" mass="20123">MRLIFAQFLVLFSFAALSTLVQANPELEKRIVLLPLTKWAEQHITDIMNVETNADLQDAMDAFISKNVAMEFNGATVKRDDYIKSLKADLPGRVTGNASFSATVEVPTDPTSPVTAGWVGMFYITNSVYPSKQVTRTFSDNFLIQQDPSIPVPNNTITGIRGDFDGRRVMAIKRVFTEVTN</sequence>
<feature type="chain" id="PRO_5040426293" evidence="1">
    <location>
        <begin position="24"/>
        <end position="181"/>
    </location>
</feature>
<dbReference type="OrthoDB" id="3188871at2759"/>
<evidence type="ECO:0000256" key="1">
    <source>
        <dbReference type="SAM" id="SignalP"/>
    </source>
</evidence>
<dbReference type="EMBL" id="MU155261">
    <property type="protein sequence ID" value="KAF9477418.1"/>
    <property type="molecule type" value="Genomic_DNA"/>
</dbReference>
<proteinExistence type="predicted"/>
<evidence type="ECO:0000313" key="3">
    <source>
        <dbReference type="Proteomes" id="UP000807469"/>
    </source>
</evidence>
<dbReference type="AlphaFoldDB" id="A0A9P5YYI1"/>
<keyword evidence="3" id="KW-1185">Reference proteome</keyword>
<evidence type="ECO:0000313" key="2">
    <source>
        <dbReference type="EMBL" id="KAF9477418.1"/>
    </source>
</evidence>